<organism evidence="8">
    <name type="scientific">uncultured Chloroflexia bacterium</name>
    <dbReference type="NCBI Taxonomy" id="1672391"/>
    <lineage>
        <taxon>Bacteria</taxon>
        <taxon>Bacillati</taxon>
        <taxon>Chloroflexota</taxon>
        <taxon>Chloroflexia</taxon>
        <taxon>environmental samples</taxon>
    </lineage>
</organism>
<gene>
    <name evidence="8" type="ORF">AVDCRST_MAG93-1282</name>
</gene>
<evidence type="ECO:0000256" key="3">
    <source>
        <dbReference type="ARBA" id="ARBA00023082"/>
    </source>
</evidence>
<dbReference type="EMBL" id="CADCTR010000433">
    <property type="protein sequence ID" value="CAA9239956.1"/>
    <property type="molecule type" value="Genomic_DNA"/>
</dbReference>
<sequence>MHRTASRPARCSLMPYTPKGEPRPDVPLGQMEFSTQIVAVACGRDRGAFEVLFRHFGPRLKTYFLRSGAADGQEAEEMAQEVMLLVWQKAALFDPQKAGAATWIYVIARNLRADARRRAWRSVVLAGSDTEAVTELPALLPGTDEMVSSAKNGAVLRQALSTLPQEQRQALELSYFEDRSHVEVARRLGIPLGTVKSRIRMALARLRAALGGEEVP</sequence>
<protein>
    <submittedName>
        <fullName evidence="8">RNA polymerase ECF-type sigma factor</fullName>
    </submittedName>
</protein>
<evidence type="ECO:0000256" key="1">
    <source>
        <dbReference type="ARBA" id="ARBA00010641"/>
    </source>
</evidence>
<dbReference type="InterPro" id="IPR013324">
    <property type="entry name" value="RNA_pol_sigma_r3/r4-like"/>
</dbReference>
<feature type="domain" description="RNA polymerase sigma-70 region 2" evidence="6">
    <location>
        <begin position="52"/>
        <end position="121"/>
    </location>
</feature>
<proteinExistence type="inferred from homology"/>
<dbReference type="InterPro" id="IPR007627">
    <property type="entry name" value="RNA_pol_sigma70_r2"/>
</dbReference>
<dbReference type="Pfam" id="PF04542">
    <property type="entry name" value="Sigma70_r2"/>
    <property type="match status" value="1"/>
</dbReference>
<dbReference type="NCBIfam" id="TIGR02937">
    <property type="entry name" value="sigma70-ECF"/>
    <property type="match status" value="1"/>
</dbReference>
<feature type="region of interest" description="Disordered" evidence="5">
    <location>
        <begin position="1"/>
        <end position="21"/>
    </location>
</feature>
<evidence type="ECO:0000259" key="6">
    <source>
        <dbReference type="Pfam" id="PF04542"/>
    </source>
</evidence>
<dbReference type="GO" id="GO:0003677">
    <property type="term" value="F:DNA binding"/>
    <property type="evidence" value="ECO:0007669"/>
    <property type="project" value="InterPro"/>
</dbReference>
<dbReference type="InterPro" id="IPR036388">
    <property type="entry name" value="WH-like_DNA-bd_sf"/>
</dbReference>
<dbReference type="Gene3D" id="1.10.10.10">
    <property type="entry name" value="Winged helix-like DNA-binding domain superfamily/Winged helix DNA-binding domain"/>
    <property type="match status" value="1"/>
</dbReference>
<dbReference type="GO" id="GO:0006352">
    <property type="term" value="P:DNA-templated transcription initiation"/>
    <property type="evidence" value="ECO:0007669"/>
    <property type="project" value="InterPro"/>
</dbReference>
<evidence type="ECO:0000256" key="2">
    <source>
        <dbReference type="ARBA" id="ARBA00023015"/>
    </source>
</evidence>
<reference evidence="8" key="1">
    <citation type="submission" date="2020-02" db="EMBL/GenBank/DDBJ databases">
        <authorList>
            <person name="Meier V. D."/>
        </authorList>
    </citation>
    <scope>NUCLEOTIDE SEQUENCE</scope>
    <source>
        <strain evidence="8">AVDCRST_MAG93</strain>
    </source>
</reference>
<dbReference type="PANTHER" id="PTHR43133:SF62">
    <property type="entry name" value="RNA POLYMERASE SIGMA FACTOR SIGZ"/>
    <property type="match status" value="1"/>
</dbReference>
<evidence type="ECO:0000259" key="7">
    <source>
        <dbReference type="Pfam" id="PF08281"/>
    </source>
</evidence>
<dbReference type="Pfam" id="PF08281">
    <property type="entry name" value="Sigma70_r4_2"/>
    <property type="match status" value="1"/>
</dbReference>
<dbReference type="InterPro" id="IPR013325">
    <property type="entry name" value="RNA_pol_sigma_r2"/>
</dbReference>
<dbReference type="PANTHER" id="PTHR43133">
    <property type="entry name" value="RNA POLYMERASE ECF-TYPE SIGMA FACTO"/>
    <property type="match status" value="1"/>
</dbReference>
<keyword evidence="2" id="KW-0805">Transcription regulation</keyword>
<dbReference type="SUPFAM" id="SSF88659">
    <property type="entry name" value="Sigma3 and sigma4 domains of RNA polymerase sigma factors"/>
    <property type="match status" value="1"/>
</dbReference>
<dbReference type="InterPro" id="IPR039425">
    <property type="entry name" value="RNA_pol_sigma-70-like"/>
</dbReference>
<evidence type="ECO:0000256" key="5">
    <source>
        <dbReference type="SAM" id="MobiDB-lite"/>
    </source>
</evidence>
<dbReference type="SUPFAM" id="SSF88946">
    <property type="entry name" value="Sigma2 domain of RNA polymerase sigma factors"/>
    <property type="match status" value="1"/>
</dbReference>
<dbReference type="Gene3D" id="1.10.1740.10">
    <property type="match status" value="1"/>
</dbReference>
<evidence type="ECO:0000313" key="8">
    <source>
        <dbReference type="EMBL" id="CAA9239956.1"/>
    </source>
</evidence>
<comment type="similarity">
    <text evidence="1">Belongs to the sigma-70 factor family. ECF subfamily.</text>
</comment>
<evidence type="ECO:0000256" key="4">
    <source>
        <dbReference type="ARBA" id="ARBA00023163"/>
    </source>
</evidence>
<name>A0A6J4I462_9CHLR</name>
<dbReference type="GO" id="GO:0016987">
    <property type="term" value="F:sigma factor activity"/>
    <property type="evidence" value="ECO:0007669"/>
    <property type="project" value="UniProtKB-KW"/>
</dbReference>
<keyword evidence="3" id="KW-0731">Sigma factor</keyword>
<dbReference type="AlphaFoldDB" id="A0A6J4I462"/>
<dbReference type="CDD" id="cd06171">
    <property type="entry name" value="Sigma70_r4"/>
    <property type="match status" value="1"/>
</dbReference>
<feature type="domain" description="RNA polymerase sigma factor 70 region 4 type 2" evidence="7">
    <location>
        <begin position="156"/>
        <end position="206"/>
    </location>
</feature>
<dbReference type="InterPro" id="IPR013249">
    <property type="entry name" value="RNA_pol_sigma70_r4_t2"/>
</dbReference>
<accession>A0A6J4I462</accession>
<dbReference type="InterPro" id="IPR014284">
    <property type="entry name" value="RNA_pol_sigma-70_dom"/>
</dbReference>
<keyword evidence="4" id="KW-0804">Transcription</keyword>